<dbReference type="STRING" id="307972.A0A2G8KHL4"/>
<organism evidence="10 11">
    <name type="scientific">Stichopus japonicus</name>
    <name type="common">Sea cucumber</name>
    <dbReference type="NCBI Taxonomy" id="307972"/>
    <lineage>
        <taxon>Eukaryota</taxon>
        <taxon>Metazoa</taxon>
        <taxon>Echinodermata</taxon>
        <taxon>Eleutherozoa</taxon>
        <taxon>Echinozoa</taxon>
        <taxon>Holothuroidea</taxon>
        <taxon>Aspidochirotacea</taxon>
        <taxon>Aspidochirotida</taxon>
        <taxon>Stichopodidae</taxon>
        <taxon>Apostichopus</taxon>
    </lineage>
</organism>
<evidence type="ECO:0000313" key="11">
    <source>
        <dbReference type="Proteomes" id="UP000230750"/>
    </source>
</evidence>
<dbReference type="InterPro" id="IPR015917">
    <property type="entry name" value="Pept_C14A"/>
</dbReference>
<dbReference type="GO" id="GO:0005737">
    <property type="term" value="C:cytoplasm"/>
    <property type="evidence" value="ECO:0007669"/>
    <property type="project" value="UniProtKB-SubCell"/>
</dbReference>
<dbReference type="GO" id="GO:0004197">
    <property type="term" value="F:cysteine-type endopeptidase activity"/>
    <property type="evidence" value="ECO:0007669"/>
    <property type="project" value="InterPro"/>
</dbReference>
<comment type="subcellular location">
    <subcellularLocation>
        <location evidence="1">Cytoplasm</location>
    </subcellularLocation>
</comment>
<keyword evidence="8" id="KW-0865">Zymogen</keyword>
<protein>
    <submittedName>
        <fullName evidence="10">Putative caspase-6</fullName>
    </submittedName>
</protein>
<keyword evidence="3" id="KW-0963">Cytoplasm</keyword>
<dbReference type="PROSITE" id="PS50208">
    <property type="entry name" value="CASPASE_P20"/>
    <property type="match status" value="1"/>
</dbReference>
<evidence type="ECO:0000256" key="3">
    <source>
        <dbReference type="ARBA" id="ARBA00022490"/>
    </source>
</evidence>
<evidence type="ECO:0000256" key="2">
    <source>
        <dbReference type="ARBA" id="ARBA00010134"/>
    </source>
</evidence>
<dbReference type="PANTHER" id="PTHR10454:SF206">
    <property type="entry name" value="CASPASE-6"/>
    <property type="match status" value="1"/>
</dbReference>
<dbReference type="Pfam" id="PF00656">
    <property type="entry name" value="Peptidase_C14"/>
    <property type="match status" value="1"/>
</dbReference>
<dbReference type="Gene3D" id="3.40.50.1460">
    <property type="match status" value="1"/>
</dbReference>
<evidence type="ECO:0000256" key="7">
    <source>
        <dbReference type="ARBA" id="ARBA00022807"/>
    </source>
</evidence>
<dbReference type="InterPro" id="IPR011600">
    <property type="entry name" value="Pept_C14_caspase"/>
</dbReference>
<evidence type="ECO:0000256" key="6">
    <source>
        <dbReference type="ARBA" id="ARBA00022801"/>
    </source>
</evidence>
<dbReference type="PANTHER" id="PTHR10454">
    <property type="entry name" value="CASPASE"/>
    <property type="match status" value="1"/>
</dbReference>
<sequence>MNVVTGLTFLASKVDHADSDCFLCVFLTHGDDGIIYGRDGDPESFKGNGNVDAANRTWLELNDDVFDIFRGDNCRSLIGKPKIFIIQACRGGTAEFSAMIGNSATDYEEPLETSAGVKVTIPTGADFLISYSSSEGRRTKVYMFKCKT</sequence>
<evidence type="ECO:0000256" key="8">
    <source>
        <dbReference type="ARBA" id="ARBA00023145"/>
    </source>
</evidence>
<evidence type="ECO:0000256" key="1">
    <source>
        <dbReference type="ARBA" id="ARBA00004496"/>
    </source>
</evidence>
<keyword evidence="7" id="KW-0788">Thiol protease</keyword>
<dbReference type="SMART" id="SM00115">
    <property type="entry name" value="CASc"/>
    <property type="match status" value="1"/>
</dbReference>
<evidence type="ECO:0000259" key="9">
    <source>
        <dbReference type="PROSITE" id="PS50208"/>
    </source>
</evidence>
<dbReference type="GO" id="GO:0006915">
    <property type="term" value="P:apoptotic process"/>
    <property type="evidence" value="ECO:0007669"/>
    <property type="project" value="UniProtKB-KW"/>
</dbReference>
<evidence type="ECO:0000256" key="4">
    <source>
        <dbReference type="ARBA" id="ARBA00022670"/>
    </source>
</evidence>
<proteinExistence type="inferred from homology"/>
<dbReference type="AlphaFoldDB" id="A0A2G8KHL4"/>
<comment type="similarity">
    <text evidence="2">Belongs to the peptidase C14A family.</text>
</comment>
<comment type="caution">
    <text evidence="10">The sequence shown here is derived from an EMBL/GenBank/DDBJ whole genome shotgun (WGS) entry which is preliminary data.</text>
</comment>
<dbReference type="PROSITE" id="PS01121">
    <property type="entry name" value="CASPASE_HIS"/>
    <property type="match status" value="1"/>
</dbReference>
<dbReference type="InterPro" id="IPR016129">
    <property type="entry name" value="Caspase_his_AS"/>
</dbReference>
<dbReference type="InterPro" id="IPR001309">
    <property type="entry name" value="Pept_C14_p20"/>
</dbReference>
<evidence type="ECO:0000256" key="5">
    <source>
        <dbReference type="ARBA" id="ARBA00022703"/>
    </source>
</evidence>
<keyword evidence="11" id="KW-1185">Reference proteome</keyword>
<keyword evidence="5" id="KW-0053">Apoptosis</keyword>
<evidence type="ECO:0000313" key="10">
    <source>
        <dbReference type="EMBL" id="PIK47460.1"/>
    </source>
</evidence>
<keyword evidence="6" id="KW-0378">Hydrolase</keyword>
<dbReference type="InterPro" id="IPR033139">
    <property type="entry name" value="Caspase_cys_AS"/>
</dbReference>
<keyword evidence="4" id="KW-0645">Protease</keyword>
<accession>A0A2G8KHL4</accession>
<dbReference type="EMBL" id="MRZV01000579">
    <property type="protein sequence ID" value="PIK47460.1"/>
    <property type="molecule type" value="Genomic_DNA"/>
</dbReference>
<dbReference type="GO" id="GO:0043525">
    <property type="term" value="P:positive regulation of neuron apoptotic process"/>
    <property type="evidence" value="ECO:0007669"/>
    <property type="project" value="TreeGrafter"/>
</dbReference>
<feature type="domain" description="Caspase family p20" evidence="9">
    <location>
        <begin position="12"/>
        <end position="93"/>
    </location>
</feature>
<dbReference type="OrthoDB" id="6116485at2759"/>
<dbReference type="InterPro" id="IPR029030">
    <property type="entry name" value="Caspase-like_dom_sf"/>
</dbReference>
<dbReference type="GO" id="GO:0006508">
    <property type="term" value="P:proteolysis"/>
    <property type="evidence" value="ECO:0007669"/>
    <property type="project" value="UniProtKB-KW"/>
</dbReference>
<dbReference type="PROSITE" id="PS01122">
    <property type="entry name" value="CASPASE_CYS"/>
    <property type="match status" value="1"/>
</dbReference>
<dbReference type="Proteomes" id="UP000230750">
    <property type="component" value="Unassembled WGS sequence"/>
</dbReference>
<reference evidence="10 11" key="1">
    <citation type="journal article" date="2017" name="PLoS Biol.">
        <title>The sea cucumber genome provides insights into morphological evolution and visceral regeneration.</title>
        <authorList>
            <person name="Zhang X."/>
            <person name="Sun L."/>
            <person name="Yuan J."/>
            <person name="Sun Y."/>
            <person name="Gao Y."/>
            <person name="Zhang L."/>
            <person name="Li S."/>
            <person name="Dai H."/>
            <person name="Hamel J.F."/>
            <person name="Liu C."/>
            <person name="Yu Y."/>
            <person name="Liu S."/>
            <person name="Lin W."/>
            <person name="Guo K."/>
            <person name="Jin S."/>
            <person name="Xu P."/>
            <person name="Storey K.B."/>
            <person name="Huan P."/>
            <person name="Zhang T."/>
            <person name="Zhou Y."/>
            <person name="Zhang J."/>
            <person name="Lin C."/>
            <person name="Li X."/>
            <person name="Xing L."/>
            <person name="Huo D."/>
            <person name="Sun M."/>
            <person name="Wang L."/>
            <person name="Mercier A."/>
            <person name="Li F."/>
            <person name="Yang H."/>
            <person name="Xiang J."/>
        </authorList>
    </citation>
    <scope>NUCLEOTIDE SEQUENCE [LARGE SCALE GENOMIC DNA]</scope>
    <source>
        <strain evidence="10">Shaxun</strain>
        <tissue evidence="10">Muscle</tissue>
    </source>
</reference>
<gene>
    <name evidence="10" type="ORF">BSL78_15680</name>
</gene>
<dbReference type="InterPro" id="IPR002398">
    <property type="entry name" value="Pept_C14"/>
</dbReference>
<dbReference type="SUPFAM" id="SSF52129">
    <property type="entry name" value="Caspase-like"/>
    <property type="match status" value="1"/>
</dbReference>
<name>A0A2G8KHL4_STIJA</name>